<dbReference type="CDD" id="cd07710">
    <property type="entry name" value="arylsulfatase_Sdsa1-like_MBL-fold"/>
    <property type="match status" value="1"/>
</dbReference>
<dbReference type="InterPro" id="IPR044097">
    <property type="entry name" value="Bds1/SdsA1_MBL-fold"/>
</dbReference>
<comment type="similarity">
    <text evidence="4">Belongs to the metallo-beta-lactamase superfamily. Type III sulfatase family.</text>
</comment>
<dbReference type="InterPro" id="IPR029228">
    <property type="entry name" value="Alkyl_sulf_dimr"/>
</dbReference>
<dbReference type="EMBL" id="JAZEWV010000001">
    <property type="protein sequence ID" value="MEE4540351.1"/>
    <property type="molecule type" value="Genomic_DNA"/>
</dbReference>
<keyword evidence="2" id="KW-0378">Hydrolase</keyword>
<keyword evidence="7" id="KW-1185">Reference proteome</keyword>
<dbReference type="Pfam" id="PF14863">
    <property type="entry name" value="Alkyl_sulf_dimr"/>
    <property type="match status" value="1"/>
</dbReference>
<dbReference type="InterPro" id="IPR001279">
    <property type="entry name" value="Metallo-B-lactamas"/>
</dbReference>
<dbReference type="InterPro" id="IPR036527">
    <property type="entry name" value="SCP2_sterol-bd_dom_sf"/>
</dbReference>
<evidence type="ECO:0000313" key="7">
    <source>
        <dbReference type="Proteomes" id="UP001344658"/>
    </source>
</evidence>
<reference evidence="6 7" key="1">
    <citation type="submission" date="2023-12" db="EMBL/GenBank/DDBJ databases">
        <title>Streptomyces sp. V4-01.</title>
        <authorList>
            <person name="Somphong A."/>
            <person name="Phongsopitanun W."/>
        </authorList>
    </citation>
    <scope>NUCLEOTIDE SEQUENCE [LARGE SCALE GENOMIC DNA]</scope>
    <source>
        <strain evidence="6 7">V4-01</strain>
    </source>
</reference>
<dbReference type="SMART" id="SM00849">
    <property type="entry name" value="Lactamase_B"/>
    <property type="match status" value="1"/>
</dbReference>
<dbReference type="Gene3D" id="1.25.40.880">
    <property type="entry name" value="Alkyl sulfatase, dimerisation domain"/>
    <property type="match status" value="1"/>
</dbReference>
<dbReference type="Pfam" id="PF14864">
    <property type="entry name" value="Alkyl_sulf_C"/>
    <property type="match status" value="1"/>
</dbReference>
<evidence type="ECO:0000256" key="2">
    <source>
        <dbReference type="ARBA" id="ARBA00022801"/>
    </source>
</evidence>
<keyword evidence="1" id="KW-0479">Metal-binding</keyword>
<dbReference type="SUPFAM" id="SSF55718">
    <property type="entry name" value="SCP-like"/>
    <property type="match status" value="1"/>
</dbReference>
<feature type="domain" description="Metallo-beta-lactamase" evidence="5">
    <location>
        <begin position="86"/>
        <end position="306"/>
    </location>
</feature>
<evidence type="ECO:0000313" key="6">
    <source>
        <dbReference type="EMBL" id="MEE4540351.1"/>
    </source>
</evidence>
<dbReference type="InterPro" id="IPR029229">
    <property type="entry name" value="Alkyl_sulf_C"/>
</dbReference>
<dbReference type="InterPro" id="IPR036866">
    <property type="entry name" value="RibonucZ/Hydroxyglut_hydro"/>
</dbReference>
<evidence type="ECO:0000256" key="3">
    <source>
        <dbReference type="ARBA" id="ARBA00022833"/>
    </source>
</evidence>
<evidence type="ECO:0000259" key="5">
    <source>
        <dbReference type="SMART" id="SM00849"/>
    </source>
</evidence>
<dbReference type="Gene3D" id="3.30.1050.10">
    <property type="entry name" value="SCP2 sterol-binding domain"/>
    <property type="match status" value="1"/>
</dbReference>
<protein>
    <submittedName>
        <fullName evidence="6">Alkyl sulfatase dimerization domain-containing protein</fullName>
    </submittedName>
</protein>
<dbReference type="SUPFAM" id="SSF56281">
    <property type="entry name" value="Metallo-hydrolase/oxidoreductase"/>
    <property type="match status" value="1"/>
</dbReference>
<dbReference type="Gene3D" id="3.60.15.30">
    <property type="entry name" value="Metallo-beta-lactamase domain"/>
    <property type="match status" value="1"/>
</dbReference>
<evidence type="ECO:0000256" key="1">
    <source>
        <dbReference type="ARBA" id="ARBA00022723"/>
    </source>
</evidence>
<comment type="caution">
    <text evidence="6">The sequence shown here is derived from an EMBL/GenBank/DDBJ whole genome shotgun (WGS) entry which is preliminary data.</text>
</comment>
<sequence>MTDADLPFEDTTDVANADRGFVDALVPAVVKTADGRVVYDNDAYGFLSADCPDTAHPSLWRQAQLCARQGLYEVTEGIYQIRGLDLSNMTLVEGERGVVVIDPLLSVETAAAGLALYRSHRGERPVTGLIYTHSHGDHFGGSRGVLPHGAGQDVPILAPAGFLEHAVSENVYAGNAMTRRAIFMYGDRLPKSPQGQISAGLGMTTSDGTISLIPPTLDVTHTGQEETVDGVRIVFQLTPGTEAPAEMNFLLPDRRALCLAENATHTMHNILTLRGAVVRDARVWARYLDEAIELFADAYDVAFASHHWPTWGHDNVVGFLAAQRDLYAYLHDQTLRMLNDGLTGAEIAEQIRLPPALERTWHARGYYGSASHNVKAIYQRYLGWFDGNAAHLWEHPPAELARRYVDVAGGADAALDKARGYVDAGDLRFAATLLNHVVFAEPSRTDAKELLAQVYERLGHGAENGTWRNFYLTSALELRHGVNPISLDTTNPEMAVALTTDMLLDSIAIRIDGPRAWDEDLTIDLHLTDEDRRHRLTLHNGALTHRTVSRPTSAAGLTLTLTRQQLLGVLAGRGLDGVTTSGDPSQLTRLLSHVVEFDKAFPIVTP</sequence>
<dbReference type="PANTHER" id="PTHR43223:SF1">
    <property type="entry name" value="ALKYL_ARYL-SULFATASE BDS1"/>
    <property type="match status" value="1"/>
</dbReference>
<gene>
    <name evidence="6" type="ORF">V2S66_00020</name>
</gene>
<organism evidence="6 7">
    <name type="scientific">Actinacidiphila polyblastidii</name>
    <dbReference type="NCBI Taxonomy" id="3110430"/>
    <lineage>
        <taxon>Bacteria</taxon>
        <taxon>Bacillati</taxon>
        <taxon>Actinomycetota</taxon>
        <taxon>Actinomycetes</taxon>
        <taxon>Kitasatosporales</taxon>
        <taxon>Streptomycetaceae</taxon>
        <taxon>Actinacidiphila</taxon>
    </lineage>
</organism>
<keyword evidence="3" id="KW-0862">Zinc</keyword>
<proteinExistence type="inferred from homology"/>
<evidence type="ECO:0000256" key="4">
    <source>
        <dbReference type="ARBA" id="ARBA00033751"/>
    </source>
</evidence>
<dbReference type="RefSeq" id="WP_330791994.1">
    <property type="nucleotide sequence ID" value="NZ_JAZEWV010000001.1"/>
</dbReference>
<dbReference type="Proteomes" id="UP001344658">
    <property type="component" value="Unassembled WGS sequence"/>
</dbReference>
<accession>A0ABU7P3F9</accession>
<dbReference type="Pfam" id="PF00753">
    <property type="entry name" value="Lactamase_B"/>
    <property type="match status" value="1"/>
</dbReference>
<dbReference type="InterPro" id="IPR038536">
    <property type="entry name" value="Alkyl/aryl-sulf_dimr_sf"/>
</dbReference>
<name>A0ABU7P3F9_9ACTN</name>
<dbReference type="PANTHER" id="PTHR43223">
    <property type="entry name" value="ALKYL/ARYL-SULFATASE"/>
    <property type="match status" value="1"/>
</dbReference>
<dbReference type="InterPro" id="IPR052195">
    <property type="entry name" value="Bact_Alkyl/Aryl-Sulfatase"/>
</dbReference>